<dbReference type="eggNOG" id="KOG4658">
    <property type="taxonomic scope" value="Eukaryota"/>
</dbReference>
<dbReference type="InterPro" id="IPR055414">
    <property type="entry name" value="LRR_R13L4/SHOC2-like"/>
</dbReference>
<keyword evidence="1" id="KW-0677">Repeat</keyword>
<keyword evidence="7" id="KW-1185">Reference proteome</keyword>
<sequence length="581" mass="66537">MSIRKKPEEAVSVLLGRLKKAKEAATENAVDSCLVFKFNEIEKELNGIKEFYPKIKSWEKGVTDQFCALEQGLDDDIFKDPEMETEISRKLDLIKTDIEELKSLISTVDISFQPNYEPATRGYDHDQTVSEEWVNLGIEDKIFESKGMSRLLASFHCVESPQVKMCLLCLSIFPEKSVIKKKPIIYWWMGEGLVAKNNNQTAEEVGEQVFQQLIYQGFIKPNIDPRAKWSVNSFVVYPWVRRMLIIVAKENGFLQFTTPPRRPLNCKRRAFLWQENDTYNSIVSDGEREQDLLTVFNVKVQYLGTRIDWLAKLKKAEVLQMGRWQNSSSHHIEVEDQALLLNDLGSQKKLKYLSLRGISRIEALPPSIVKLVSLQILDLRACHNLEKLPKDMSAMKNLTHLDISECYLLESMPKGLQHLLDLQVLKGFVLGDISCTIGDLARIKNLRKLSIRVSNQGDTGPLMTLVGLSDLRILTISWTGESSSTSSLAALPQSLRKLDLRCVPFEAVPEWLWPSRLPDLEKLYIRGGKLSSLDHTDTDREWKAVKYLRLEYLTEFEIDQCSLFPQLVDFKINLIPVPLQS</sequence>
<gene>
    <name evidence="6" type="ORF">MIMGU_mgv1a024702mg</name>
</gene>
<reference evidence="6 7" key="1">
    <citation type="journal article" date="2013" name="Proc. Natl. Acad. Sci. U.S.A.">
        <title>Fine-scale variation in meiotic recombination in Mimulus inferred from population shotgun sequencing.</title>
        <authorList>
            <person name="Hellsten U."/>
            <person name="Wright K.M."/>
            <person name="Jenkins J."/>
            <person name="Shu S."/>
            <person name="Yuan Y."/>
            <person name="Wessler S.R."/>
            <person name="Schmutz J."/>
            <person name="Willis J.H."/>
            <person name="Rokhsar D.S."/>
        </authorList>
    </citation>
    <scope>NUCLEOTIDE SEQUENCE [LARGE SCALE GENOMIC DNA]</scope>
    <source>
        <strain evidence="7">cv. DUN x IM62</strain>
    </source>
</reference>
<evidence type="ECO:0000256" key="1">
    <source>
        <dbReference type="ARBA" id="ARBA00022737"/>
    </source>
</evidence>
<dbReference type="Pfam" id="PF23598">
    <property type="entry name" value="LRR_14"/>
    <property type="match status" value="1"/>
</dbReference>
<dbReference type="EMBL" id="KI631506">
    <property type="protein sequence ID" value="EYU27016.1"/>
    <property type="molecule type" value="Genomic_DNA"/>
</dbReference>
<dbReference type="AlphaFoldDB" id="A0A022QGG0"/>
<dbReference type="InterPro" id="IPR058922">
    <property type="entry name" value="WHD_DRP"/>
</dbReference>
<dbReference type="Gene3D" id="3.80.10.10">
    <property type="entry name" value="Ribonuclease Inhibitor"/>
    <property type="match status" value="1"/>
</dbReference>
<evidence type="ECO:0000313" key="7">
    <source>
        <dbReference type="Proteomes" id="UP000030748"/>
    </source>
</evidence>
<dbReference type="Pfam" id="PF23559">
    <property type="entry name" value="WHD_DRP"/>
    <property type="match status" value="1"/>
</dbReference>
<dbReference type="SUPFAM" id="SSF52058">
    <property type="entry name" value="L domain-like"/>
    <property type="match status" value="1"/>
</dbReference>
<dbReference type="PANTHER" id="PTHR23155:SF1076">
    <property type="entry name" value="LEUCINE-RICH REPEAT (LRR) FAMILY PROTEIN-RELATED"/>
    <property type="match status" value="1"/>
</dbReference>
<dbReference type="GO" id="GO:0006952">
    <property type="term" value="P:defense response"/>
    <property type="evidence" value="ECO:0007669"/>
    <property type="project" value="InterPro"/>
</dbReference>
<accession>A0A022QGG0</accession>
<evidence type="ECO:0000256" key="2">
    <source>
        <dbReference type="ARBA" id="ARBA00022741"/>
    </source>
</evidence>
<dbReference type="KEGG" id="egt:105969543"/>
<protein>
    <recommendedName>
        <fullName evidence="8">Rx N-terminal domain-containing protein</fullName>
    </recommendedName>
</protein>
<dbReference type="InterPro" id="IPR044974">
    <property type="entry name" value="Disease_R_plants"/>
</dbReference>
<name>A0A022QGG0_ERYGU</name>
<evidence type="ECO:0000313" key="6">
    <source>
        <dbReference type="EMBL" id="EYU27016.1"/>
    </source>
</evidence>
<organism evidence="6 7">
    <name type="scientific">Erythranthe guttata</name>
    <name type="common">Yellow monkey flower</name>
    <name type="synonym">Mimulus guttatus</name>
    <dbReference type="NCBI Taxonomy" id="4155"/>
    <lineage>
        <taxon>Eukaryota</taxon>
        <taxon>Viridiplantae</taxon>
        <taxon>Streptophyta</taxon>
        <taxon>Embryophyta</taxon>
        <taxon>Tracheophyta</taxon>
        <taxon>Spermatophyta</taxon>
        <taxon>Magnoliopsida</taxon>
        <taxon>eudicotyledons</taxon>
        <taxon>Gunneridae</taxon>
        <taxon>Pentapetalae</taxon>
        <taxon>asterids</taxon>
        <taxon>lamiids</taxon>
        <taxon>Lamiales</taxon>
        <taxon>Phrymaceae</taxon>
        <taxon>Erythranthe</taxon>
    </lineage>
</organism>
<dbReference type="PANTHER" id="PTHR23155">
    <property type="entry name" value="DISEASE RESISTANCE PROTEIN RP"/>
    <property type="match status" value="1"/>
</dbReference>
<keyword evidence="3" id="KW-0067">ATP-binding</keyword>
<dbReference type="OrthoDB" id="1522111at2759"/>
<dbReference type="Proteomes" id="UP000030748">
    <property type="component" value="Unassembled WGS sequence"/>
</dbReference>
<dbReference type="InterPro" id="IPR032675">
    <property type="entry name" value="LRR_dom_sf"/>
</dbReference>
<evidence type="ECO:0008006" key="8">
    <source>
        <dbReference type="Google" id="ProtNLM"/>
    </source>
</evidence>
<proteinExistence type="predicted"/>
<evidence type="ECO:0000256" key="3">
    <source>
        <dbReference type="ARBA" id="ARBA00022840"/>
    </source>
</evidence>
<dbReference type="OMA" id="WIRWMAI"/>
<feature type="domain" description="Disease resistance protein winged helix" evidence="4">
    <location>
        <begin position="172"/>
        <end position="234"/>
    </location>
</feature>
<dbReference type="STRING" id="4155.A0A022QGG0"/>
<keyword evidence="2" id="KW-0547">Nucleotide-binding</keyword>
<feature type="domain" description="Disease resistance R13L4/SHOC-2-like LRR" evidence="5">
    <location>
        <begin position="335"/>
        <end position="573"/>
    </location>
</feature>
<evidence type="ECO:0000259" key="5">
    <source>
        <dbReference type="Pfam" id="PF23598"/>
    </source>
</evidence>
<evidence type="ECO:0000259" key="4">
    <source>
        <dbReference type="Pfam" id="PF23559"/>
    </source>
</evidence>
<dbReference type="PhylomeDB" id="A0A022QGG0"/>